<dbReference type="EMBL" id="JAZHOV010000005">
    <property type="protein sequence ID" value="MEF2255444.1"/>
    <property type="molecule type" value="Genomic_DNA"/>
</dbReference>
<dbReference type="Proteomes" id="UP001351900">
    <property type="component" value="Unassembled WGS sequence"/>
</dbReference>
<evidence type="ECO:0008006" key="4">
    <source>
        <dbReference type="Google" id="ProtNLM"/>
    </source>
</evidence>
<evidence type="ECO:0000313" key="3">
    <source>
        <dbReference type="Proteomes" id="UP001351900"/>
    </source>
</evidence>
<sequence length="171" mass="18252">MNPTPAADPTTYESWSLAAQWVGSGAAVAAVLVAVLFGYLTLASSRRSKDAQQRATLVAALDDPNRPQSVLAEHDAGRADFTIRQKAGETWLLVNEGPDIAYLVGIEGLTDLDKHRLQEIAQDPTSLGAGEAKEFVLVSRFTLSGPANVVVSYRLEPGGSELRRVLQVPAP</sequence>
<evidence type="ECO:0000256" key="1">
    <source>
        <dbReference type="SAM" id="Phobius"/>
    </source>
</evidence>
<accession>A0ABU7V9G4</accession>
<comment type="caution">
    <text evidence="2">The sequence shown here is derived from an EMBL/GenBank/DDBJ whole genome shotgun (WGS) entry which is preliminary data.</text>
</comment>
<organism evidence="2 3">
    <name type="scientific">Microbacterium schleiferi</name>
    <dbReference type="NCBI Taxonomy" id="69362"/>
    <lineage>
        <taxon>Bacteria</taxon>
        <taxon>Bacillati</taxon>
        <taxon>Actinomycetota</taxon>
        <taxon>Actinomycetes</taxon>
        <taxon>Micrococcales</taxon>
        <taxon>Microbacteriaceae</taxon>
        <taxon>Microbacterium</taxon>
    </lineage>
</organism>
<name>A0ABU7V9G4_9MICO</name>
<protein>
    <recommendedName>
        <fullName evidence="4">DUF4340 domain-containing protein</fullName>
    </recommendedName>
</protein>
<keyword evidence="1" id="KW-1133">Transmembrane helix</keyword>
<keyword evidence="1" id="KW-0472">Membrane</keyword>
<reference evidence="2 3" key="1">
    <citation type="submission" date="2024-01" db="EMBL/GenBank/DDBJ databases">
        <title>the genome sequence of strain Microbacterium schleiferi NBRC 15075.</title>
        <authorList>
            <person name="Ding Y."/>
            <person name="Zhang G."/>
        </authorList>
    </citation>
    <scope>NUCLEOTIDE SEQUENCE [LARGE SCALE GENOMIC DNA]</scope>
    <source>
        <strain evidence="2 3">NBRC 15075</strain>
    </source>
</reference>
<keyword evidence="1" id="KW-0812">Transmembrane</keyword>
<proteinExistence type="predicted"/>
<evidence type="ECO:0000313" key="2">
    <source>
        <dbReference type="EMBL" id="MEF2255444.1"/>
    </source>
</evidence>
<dbReference type="RefSeq" id="WP_331791710.1">
    <property type="nucleotide sequence ID" value="NZ_BAAAUO010000011.1"/>
</dbReference>
<keyword evidence="3" id="KW-1185">Reference proteome</keyword>
<feature type="transmembrane region" description="Helical" evidence="1">
    <location>
        <begin position="20"/>
        <end position="42"/>
    </location>
</feature>
<gene>
    <name evidence="2" type="ORF">V2V91_09910</name>
</gene>